<name>A0A1Q9E7C5_SYMMI</name>
<keyword evidence="3" id="KW-1185">Reference proteome</keyword>
<evidence type="ECO:0000313" key="3">
    <source>
        <dbReference type="Proteomes" id="UP000186817"/>
    </source>
</evidence>
<keyword evidence="1" id="KW-0472">Membrane</keyword>
<gene>
    <name evidence="2" type="ORF">AK812_SmicGene13740</name>
</gene>
<feature type="transmembrane region" description="Helical" evidence="1">
    <location>
        <begin position="49"/>
        <end position="74"/>
    </location>
</feature>
<accession>A0A1Q9E7C5</accession>
<evidence type="ECO:0000313" key="2">
    <source>
        <dbReference type="EMBL" id="OLQ03324.1"/>
    </source>
</evidence>
<dbReference type="EMBL" id="LSRX01000239">
    <property type="protein sequence ID" value="OLQ03324.1"/>
    <property type="molecule type" value="Genomic_DNA"/>
</dbReference>
<dbReference type="Proteomes" id="UP000186817">
    <property type="component" value="Unassembled WGS sequence"/>
</dbReference>
<keyword evidence="1" id="KW-0812">Transmembrane</keyword>
<proteinExistence type="predicted"/>
<dbReference type="SUPFAM" id="SSF55920">
    <property type="entry name" value="Creatinase/aminopeptidase"/>
    <property type="match status" value="1"/>
</dbReference>
<dbReference type="AlphaFoldDB" id="A0A1Q9E7C5"/>
<dbReference type="Gene3D" id="3.90.230.10">
    <property type="entry name" value="Creatinase/methionine aminopeptidase superfamily"/>
    <property type="match status" value="1"/>
</dbReference>
<reference evidence="2 3" key="1">
    <citation type="submission" date="2016-02" db="EMBL/GenBank/DDBJ databases">
        <title>Genome analysis of coral dinoflagellate symbionts highlights evolutionary adaptations to a symbiotic lifestyle.</title>
        <authorList>
            <person name="Aranda M."/>
            <person name="Li Y."/>
            <person name="Liew Y.J."/>
            <person name="Baumgarten S."/>
            <person name="Simakov O."/>
            <person name="Wilson M."/>
            <person name="Piel J."/>
            <person name="Ashoor H."/>
            <person name="Bougouffa S."/>
            <person name="Bajic V.B."/>
            <person name="Ryu T."/>
            <person name="Ravasi T."/>
            <person name="Bayer T."/>
            <person name="Micklem G."/>
            <person name="Kim H."/>
            <person name="Bhak J."/>
            <person name="Lajeunesse T.C."/>
            <person name="Voolstra C.R."/>
        </authorList>
    </citation>
    <scope>NUCLEOTIDE SEQUENCE [LARGE SCALE GENOMIC DNA]</scope>
    <source>
        <strain evidence="2 3">CCMP2467</strain>
    </source>
</reference>
<evidence type="ECO:0000256" key="1">
    <source>
        <dbReference type="SAM" id="Phobius"/>
    </source>
</evidence>
<dbReference type="InterPro" id="IPR036005">
    <property type="entry name" value="Creatinase/aminopeptidase-like"/>
</dbReference>
<protein>
    <submittedName>
        <fullName evidence="2">Uncharacterized protein</fullName>
    </submittedName>
</protein>
<comment type="caution">
    <text evidence="2">The sequence shown here is derived from an EMBL/GenBank/DDBJ whole genome shotgun (WGS) entry which is preliminary data.</text>
</comment>
<keyword evidence="1" id="KW-1133">Transmembrane helix</keyword>
<organism evidence="2 3">
    <name type="scientific">Symbiodinium microadriaticum</name>
    <name type="common">Dinoflagellate</name>
    <name type="synonym">Zooxanthella microadriatica</name>
    <dbReference type="NCBI Taxonomy" id="2951"/>
    <lineage>
        <taxon>Eukaryota</taxon>
        <taxon>Sar</taxon>
        <taxon>Alveolata</taxon>
        <taxon>Dinophyceae</taxon>
        <taxon>Suessiales</taxon>
        <taxon>Symbiodiniaceae</taxon>
        <taxon>Symbiodinium</taxon>
    </lineage>
</organism>
<dbReference type="OrthoDB" id="3209743at2759"/>
<sequence>MDRTLRTLQSAWSAQFEHTILITETGYEILTGPCIDYASMMKAQIRSHACTATVELCGGIWIFLGLSAVIAVIVDDVFGTETHVAWQSLVGTT</sequence>